<dbReference type="FunFam" id="3.30.160.60:FF:000588">
    <property type="entry name" value="Zinc finger protein 568"/>
    <property type="match status" value="1"/>
</dbReference>
<dbReference type="InterPro" id="IPR036236">
    <property type="entry name" value="Znf_C2H2_sf"/>
</dbReference>
<comment type="subcellular location">
    <subcellularLocation>
        <location evidence="1">Nucleus</location>
    </subcellularLocation>
</comment>
<keyword evidence="7" id="KW-0862">Zinc</keyword>
<dbReference type="GO" id="GO:0008270">
    <property type="term" value="F:zinc ion binding"/>
    <property type="evidence" value="ECO:0007669"/>
    <property type="project" value="UniProtKB-KW"/>
</dbReference>
<evidence type="ECO:0000256" key="12">
    <source>
        <dbReference type="PROSITE-ProRule" id="PRU00042"/>
    </source>
</evidence>
<evidence type="ECO:0000256" key="11">
    <source>
        <dbReference type="ARBA" id="ARBA00023242"/>
    </source>
</evidence>
<dbReference type="FunFam" id="3.30.160.60:FF:002090">
    <property type="entry name" value="Zinc finger protein 473"/>
    <property type="match status" value="1"/>
</dbReference>
<dbReference type="Pfam" id="PF01352">
    <property type="entry name" value="KRAB"/>
    <property type="match status" value="1"/>
</dbReference>
<feature type="domain" description="C2H2-type" evidence="14">
    <location>
        <begin position="540"/>
        <end position="567"/>
    </location>
</feature>
<reference evidence="16" key="1">
    <citation type="submission" date="2022-12" db="EMBL/GenBank/DDBJ databases">
        <authorList>
            <person name="Alioto T."/>
            <person name="Alioto T."/>
            <person name="Gomez Garrido J."/>
        </authorList>
    </citation>
    <scope>NUCLEOTIDE SEQUENCE</scope>
</reference>
<dbReference type="PANTHER" id="PTHR23226:SF377">
    <property type="entry name" value="ZINC FINGER AND SCAN DOMAIN-CONTAINING PROTEIN 20"/>
    <property type="match status" value="1"/>
</dbReference>
<feature type="domain" description="C2H2-type" evidence="14">
    <location>
        <begin position="372"/>
        <end position="399"/>
    </location>
</feature>
<keyword evidence="11" id="KW-0539">Nucleus</keyword>
<dbReference type="InterPro" id="IPR001909">
    <property type="entry name" value="KRAB"/>
</dbReference>
<proteinExistence type="inferred from homology"/>
<gene>
    <name evidence="16" type="ORF">PODLI_1B041548</name>
</gene>
<keyword evidence="6 12" id="KW-0863">Zinc-finger</keyword>
<dbReference type="InterPro" id="IPR013087">
    <property type="entry name" value="Znf_C2H2_type"/>
</dbReference>
<feature type="domain" description="C2H2-type" evidence="14">
    <location>
        <begin position="484"/>
        <end position="511"/>
    </location>
</feature>
<dbReference type="PROSITE" id="PS50157">
    <property type="entry name" value="ZINC_FINGER_C2H2_2"/>
    <property type="match status" value="10"/>
</dbReference>
<dbReference type="FunFam" id="3.30.160.60:FF:000540">
    <property type="entry name" value="zinc finger protein 263 isoform X1"/>
    <property type="match status" value="1"/>
</dbReference>
<evidence type="ECO:0000256" key="6">
    <source>
        <dbReference type="ARBA" id="ARBA00022771"/>
    </source>
</evidence>
<feature type="region of interest" description="Disordered" evidence="13">
    <location>
        <begin position="171"/>
        <end position="223"/>
    </location>
</feature>
<evidence type="ECO:0000256" key="5">
    <source>
        <dbReference type="ARBA" id="ARBA00022737"/>
    </source>
</evidence>
<dbReference type="FunFam" id="3.30.160.60:FF:000806">
    <property type="entry name" value="Zinc finger protein"/>
    <property type="match status" value="1"/>
</dbReference>
<feature type="domain" description="C2H2-type" evidence="14">
    <location>
        <begin position="596"/>
        <end position="623"/>
    </location>
</feature>
<dbReference type="FunFam" id="3.30.160.60:FF:000100">
    <property type="entry name" value="Zinc finger 45-like"/>
    <property type="match status" value="1"/>
</dbReference>
<dbReference type="EMBL" id="OX395138">
    <property type="protein sequence ID" value="CAI5791704.1"/>
    <property type="molecule type" value="Genomic_DNA"/>
</dbReference>
<evidence type="ECO:0000256" key="1">
    <source>
        <dbReference type="ARBA" id="ARBA00004123"/>
    </source>
</evidence>
<dbReference type="PROSITE" id="PS50805">
    <property type="entry name" value="KRAB"/>
    <property type="match status" value="1"/>
</dbReference>
<evidence type="ECO:0000256" key="10">
    <source>
        <dbReference type="ARBA" id="ARBA00023163"/>
    </source>
</evidence>
<evidence type="ECO:0000313" key="16">
    <source>
        <dbReference type="EMBL" id="CAI5791704.1"/>
    </source>
</evidence>
<evidence type="ECO:0000259" key="14">
    <source>
        <dbReference type="PROSITE" id="PS50157"/>
    </source>
</evidence>
<dbReference type="GO" id="GO:0000978">
    <property type="term" value="F:RNA polymerase II cis-regulatory region sequence-specific DNA binding"/>
    <property type="evidence" value="ECO:0007669"/>
    <property type="project" value="TreeGrafter"/>
</dbReference>
<dbReference type="Gene3D" id="3.30.160.60">
    <property type="entry name" value="Classic Zinc Finger"/>
    <property type="match status" value="11"/>
</dbReference>
<evidence type="ECO:0000256" key="3">
    <source>
        <dbReference type="ARBA" id="ARBA00022553"/>
    </source>
</evidence>
<dbReference type="Pfam" id="PF00096">
    <property type="entry name" value="zf-C2H2"/>
    <property type="match status" value="10"/>
</dbReference>
<dbReference type="FunFam" id="3.30.160.60:FF:000620">
    <property type="entry name" value="Zinc finger protein 263"/>
    <property type="match status" value="1"/>
</dbReference>
<organism evidence="16 17">
    <name type="scientific">Podarcis lilfordi</name>
    <name type="common">Lilford's wall lizard</name>
    <dbReference type="NCBI Taxonomy" id="74358"/>
    <lineage>
        <taxon>Eukaryota</taxon>
        <taxon>Metazoa</taxon>
        <taxon>Chordata</taxon>
        <taxon>Craniata</taxon>
        <taxon>Vertebrata</taxon>
        <taxon>Euteleostomi</taxon>
        <taxon>Lepidosauria</taxon>
        <taxon>Squamata</taxon>
        <taxon>Bifurcata</taxon>
        <taxon>Unidentata</taxon>
        <taxon>Episquamata</taxon>
        <taxon>Laterata</taxon>
        <taxon>Lacertibaenia</taxon>
        <taxon>Lacertidae</taxon>
        <taxon>Podarcis</taxon>
    </lineage>
</organism>
<feature type="domain" description="C2H2-type" evidence="14">
    <location>
        <begin position="624"/>
        <end position="651"/>
    </location>
</feature>
<dbReference type="PROSITE" id="PS00028">
    <property type="entry name" value="ZINC_FINGER_C2H2_1"/>
    <property type="match status" value="10"/>
</dbReference>
<keyword evidence="4" id="KW-0479">Metal-binding</keyword>
<keyword evidence="5" id="KW-0677">Repeat</keyword>
<dbReference type="SUPFAM" id="SSF57667">
    <property type="entry name" value="beta-beta-alpha zinc fingers"/>
    <property type="match status" value="6"/>
</dbReference>
<dbReference type="FunFam" id="3.30.160.60:FF:002005">
    <property type="entry name" value="Zinc finger protein 200"/>
    <property type="match status" value="1"/>
</dbReference>
<dbReference type="SMART" id="SM00349">
    <property type="entry name" value="KRAB"/>
    <property type="match status" value="1"/>
</dbReference>
<evidence type="ECO:0000256" key="13">
    <source>
        <dbReference type="SAM" id="MobiDB-lite"/>
    </source>
</evidence>
<evidence type="ECO:0000256" key="2">
    <source>
        <dbReference type="ARBA" id="ARBA00006991"/>
    </source>
</evidence>
<evidence type="ECO:0000259" key="15">
    <source>
        <dbReference type="PROSITE" id="PS50805"/>
    </source>
</evidence>
<feature type="domain" description="C2H2-type" evidence="14">
    <location>
        <begin position="512"/>
        <end position="539"/>
    </location>
</feature>
<feature type="domain" description="C2H2-type" evidence="14">
    <location>
        <begin position="400"/>
        <end position="427"/>
    </location>
</feature>
<keyword evidence="9" id="KW-0238">DNA-binding</keyword>
<evidence type="ECO:0000256" key="4">
    <source>
        <dbReference type="ARBA" id="ARBA00022723"/>
    </source>
</evidence>
<keyword evidence="10" id="KW-0804">Transcription</keyword>
<sequence length="752" mass="83596">MPRSASSQSCASAEGRILPEPLPFLLRDAEGCLSVSLPACAGLPGFPYGGGGCSAMDAAESGARRAQLRMRVFCLESQLLPRIPKSRAGRGRERLLGRVSGGAGVGWAACLFLEEEEEEEEEEEGVFAGGALQSDCVAGLQSGEAPNLPPAPSSWRGSQGACSCHSRGWSRQRSVWGPPEGQPSRPPWTGSGPWTLQAEGIRGGAGRRLRWSPECQKETRSNGSKLQERRFHLNIRKNFLTVFKQRLDNHMGLDSMALVVSSNSMILGFYESMKRPFKEGPLCFEDVAVYFTEEEWALLDPDQRALHEEVMGENRGIMASLASDKLEFKNSGDDDKIHTVEKPFKHLEFGETFGQNSHSSSYKRNSIGGEQYQCLECGKSFSWNSNLISHQRIHTGEKPYQCLECGKSFNISISFRRHQRIHSGEKPYQCFECGKRFSQSATLTSHQRTHSGEKPYHCLECGKRFTRSTTLTAHQIIHTGEKPHQCSECGKSFSHKAYLRAHEIVHIEKKPHQCLECGKSFSQRAKLTSHQKIHSGEKPYQCMECGKIFSQSATLTSHQRIHTGEKPYQCLECGKSFSQSATLTYHQRIHTGEKPYQCLECGKSFTQNATLTSHQRIHTGEKPYECMECGNSFSNRSDLTAHQRIHTGEKPYQCLECGKSFSFGQLEQNPVALAGLLQLQAAPPRMRLDATAANLRVERESGAGLQVPGEGLVEQPPAGPQRRPLLQLLLLLRGLRGWGARGEVEMGLQLLR</sequence>
<evidence type="ECO:0000256" key="7">
    <source>
        <dbReference type="ARBA" id="ARBA00022833"/>
    </source>
</evidence>
<keyword evidence="8" id="KW-0805">Transcription regulation</keyword>
<keyword evidence="17" id="KW-1185">Reference proteome</keyword>
<feature type="domain" description="C2H2-type" evidence="14">
    <location>
        <begin position="456"/>
        <end position="483"/>
    </location>
</feature>
<dbReference type="AlphaFoldDB" id="A0AA35L8V9"/>
<dbReference type="Gene3D" id="6.10.140.140">
    <property type="match status" value="1"/>
</dbReference>
<evidence type="ECO:0000256" key="9">
    <source>
        <dbReference type="ARBA" id="ARBA00023125"/>
    </source>
</evidence>
<feature type="domain" description="C2H2-type" evidence="14">
    <location>
        <begin position="568"/>
        <end position="595"/>
    </location>
</feature>
<dbReference type="GO" id="GO:0000981">
    <property type="term" value="F:DNA-binding transcription factor activity, RNA polymerase II-specific"/>
    <property type="evidence" value="ECO:0007669"/>
    <property type="project" value="TreeGrafter"/>
</dbReference>
<dbReference type="SUPFAM" id="SSF109640">
    <property type="entry name" value="KRAB domain (Kruppel-associated box)"/>
    <property type="match status" value="1"/>
</dbReference>
<feature type="domain" description="C2H2-type" evidence="14">
    <location>
        <begin position="428"/>
        <end position="455"/>
    </location>
</feature>
<evidence type="ECO:0000256" key="8">
    <source>
        <dbReference type="ARBA" id="ARBA00023015"/>
    </source>
</evidence>
<evidence type="ECO:0000313" key="17">
    <source>
        <dbReference type="Proteomes" id="UP001178461"/>
    </source>
</evidence>
<protein>
    <submittedName>
        <fullName evidence="16">Zinc finger protein 620-like</fullName>
    </submittedName>
</protein>
<dbReference type="PANTHER" id="PTHR23226">
    <property type="entry name" value="ZINC FINGER AND SCAN DOMAIN-CONTAINING"/>
    <property type="match status" value="1"/>
</dbReference>
<comment type="similarity">
    <text evidence="2">Belongs to the krueppel C2H2-type zinc-finger protein family.</text>
</comment>
<dbReference type="FunFam" id="3.30.160.60:FF:002343">
    <property type="entry name" value="Zinc finger protein 33A"/>
    <property type="match status" value="4"/>
</dbReference>
<keyword evidence="3" id="KW-0597">Phosphoprotein</keyword>
<dbReference type="GO" id="GO:0005634">
    <property type="term" value="C:nucleus"/>
    <property type="evidence" value="ECO:0007669"/>
    <property type="project" value="UniProtKB-SubCell"/>
</dbReference>
<dbReference type="InterPro" id="IPR036051">
    <property type="entry name" value="KRAB_dom_sf"/>
</dbReference>
<dbReference type="SMART" id="SM00355">
    <property type="entry name" value="ZnF_C2H2"/>
    <property type="match status" value="10"/>
</dbReference>
<accession>A0AA35L8V9</accession>
<dbReference type="Proteomes" id="UP001178461">
    <property type="component" value="Chromosome 13"/>
</dbReference>
<feature type="domain" description="KRAB" evidence="15">
    <location>
        <begin position="282"/>
        <end position="359"/>
    </location>
</feature>
<dbReference type="CDD" id="cd07765">
    <property type="entry name" value="KRAB_A-box"/>
    <property type="match status" value="1"/>
</dbReference>
<name>A0AA35L8V9_9SAUR</name>